<dbReference type="OrthoDB" id="9773403at2"/>
<dbReference type="EMBL" id="UGJJ01000002">
    <property type="protein sequence ID" value="STR02678.1"/>
    <property type="molecule type" value="Genomic_DNA"/>
</dbReference>
<dbReference type="PANTHER" id="PTHR32432">
    <property type="entry name" value="CELL DIVISION PROTEIN FTSA-RELATED"/>
    <property type="match status" value="1"/>
</dbReference>
<feature type="region of interest" description="Disordered" evidence="1">
    <location>
        <begin position="1"/>
        <end position="21"/>
    </location>
</feature>
<reference evidence="2 3" key="1">
    <citation type="submission" date="2018-06" db="EMBL/GenBank/DDBJ databases">
        <authorList>
            <consortium name="Pathogen Informatics"/>
            <person name="Doyle S."/>
        </authorList>
    </citation>
    <scope>NUCLEOTIDE SEQUENCE [LARGE SCALE GENOMIC DNA]</scope>
    <source>
        <strain evidence="2 3">NCTC13336</strain>
    </source>
</reference>
<dbReference type="InterPro" id="IPR050696">
    <property type="entry name" value="FtsA/MreB"/>
</dbReference>
<dbReference type="RefSeq" id="WP_115308576.1">
    <property type="nucleotide sequence ID" value="NZ_CP091516.1"/>
</dbReference>
<gene>
    <name evidence="2" type="ORF">NCTC13336_01556</name>
</gene>
<name>A0A377R1A0_9NEIS</name>
<dbReference type="InterPro" id="IPR005883">
    <property type="entry name" value="PilM"/>
</dbReference>
<dbReference type="PIRSF" id="PIRSF019169">
    <property type="entry name" value="PilM"/>
    <property type="match status" value="1"/>
</dbReference>
<dbReference type="Pfam" id="PF11104">
    <property type="entry name" value="PilM_2"/>
    <property type="match status" value="1"/>
</dbReference>
<protein>
    <submittedName>
        <fullName evidence="2">Type IV pilus assembly protein PilM</fullName>
    </submittedName>
</protein>
<dbReference type="Gene3D" id="3.30.1490.300">
    <property type="match status" value="1"/>
</dbReference>
<sequence length="365" mass="40823">MRLTKSEKNTKGKTSSGFSSRTSVGIDLTQDAIRMVQLSGRNLNQLQLDKYVIARLPKNIIKGSTIHDYDQLVAYLQHAYTQLGGNSRNIVAAVPQTSVTVETVVYNQRDADVGLEDFVELEIAQQMPLDEVNYDYQDLGKSQGVVGQRVLVVAARKEEIEPRLEAFDSAGLSLQFLDVDVLAQSNAFNYWMDKQYPELLSDKVMAVYISENEMYSLVLQNGQILYRQESSLGGEQLNQLIQRTYQVSEEQAKVMRKSDDKPADYQVQIADRFNAQIAQEIQRVLQFYYTTQSGDQFSNVRNIFLSGSASLQPNLAETIFSQTNTAAECVNPIVSVSYGSKVDISELQYDAAELTVAFGLALRGV</sequence>
<dbReference type="SUPFAM" id="SSF53067">
    <property type="entry name" value="Actin-like ATPase domain"/>
    <property type="match status" value="2"/>
</dbReference>
<evidence type="ECO:0000256" key="1">
    <source>
        <dbReference type="SAM" id="MobiDB-lite"/>
    </source>
</evidence>
<feature type="compositionally biased region" description="Basic and acidic residues" evidence="1">
    <location>
        <begin position="1"/>
        <end position="10"/>
    </location>
</feature>
<evidence type="ECO:0000313" key="2">
    <source>
        <dbReference type="EMBL" id="STR02678.1"/>
    </source>
</evidence>
<feature type="compositionally biased region" description="Polar residues" evidence="1">
    <location>
        <begin position="12"/>
        <end position="21"/>
    </location>
</feature>
<keyword evidence="3" id="KW-1185">Reference proteome</keyword>
<proteinExistence type="predicted"/>
<dbReference type="CDD" id="cd24049">
    <property type="entry name" value="ASKHA_NBD_PilM"/>
    <property type="match status" value="1"/>
</dbReference>
<dbReference type="NCBIfam" id="TIGR01175">
    <property type="entry name" value="pilM"/>
    <property type="match status" value="1"/>
</dbReference>
<dbReference type="AlphaFoldDB" id="A0A377R1A0"/>
<dbReference type="PANTHER" id="PTHR32432:SF3">
    <property type="entry name" value="ETHANOLAMINE UTILIZATION PROTEIN EUTJ"/>
    <property type="match status" value="1"/>
</dbReference>
<dbReference type="InterPro" id="IPR043129">
    <property type="entry name" value="ATPase_NBD"/>
</dbReference>
<accession>A0A377R1A0</accession>
<dbReference type="Gene3D" id="3.30.420.40">
    <property type="match status" value="2"/>
</dbReference>
<organism evidence="2 3">
    <name type="scientific">Kingella potus</name>
    <dbReference type="NCBI Taxonomy" id="265175"/>
    <lineage>
        <taxon>Bacteria</taxon>
        <taxon>Pseudomonadati</taxon>
        <taxon>Pseudomonadota</taxon>
        <taxon>Betaproteobacteria</taxon>
        <taxon>Neisseriales</taxon>
        <taxon>Neisseriaceae</taxon>
        <taxon>Kingella</taxon>
    </lineage>
</organism>
<dbReference type="Proteomes" id="UP000254293">
    <property type="component" value="Unassembled WGS sequence"/>
</dbReference>
<evidence type="ECO:0000313" key="3">
    <source>
        <dbReference type="Proteomes" id="UP000254293"/>
    </source>
</evidence>